<sequence length="535" mass="58751">MEDEDDLLHHDDSVFEGIINQSLNQSTDCLMEDSFSEVHHTSTPDVKRKGKGKAREVSPPSSRVLRSQSPLLSSPGRASSPSQSSASPRRSLRISQASPSPSHQQSPARSSSVDNSSSPSRRSVRLSSVTQPSSPQPSSNQASKSKSPCPSTSRVAQPTGSSGPKPVAPKRIKCRECPATLANERTFATHKKLHSLKRALAKVSSPDDFMENIPILLQDTMQLILKEPHVGTHANDIRDLSKCLANSLSNLNEIHDELFQFLHSNLYPLVTDCQGVFSSSLAYVFHVGVNKLLNNQDFVTRLKMHILGLEEVNQPSDSVMNIFVASLMLKLSCVTVVFITKKIHGSTANDEVPRKRSADKIDSLTFLQLCYHIGGSVVSTLLFKGEKYRVTNPAWERFVGALKQKFLASEAIGNKCADEVAEFTQAKDRGGLKHITQEALDFFVVLFDLLMSLEGSDGSLPPDVVTNNVLEDNVILCLWDILVGCELDEDSSLDFLMQVTEACAKIVSKGILLRRVNENLKKSFAAVSLRSRLSE</sequence>
<proteinExistence type="predicted"/>
<dbReference type="EMBL" id="JAHWGI010001401">
    <property type="protein sequence ID" value="KAK3929442.1"/>
    <property type="molecule type" value="Genomic_DNA"/>
</dbReference>
<dbReference type="GO" id="GO:0008270">
    <property type="term" value="F:zinc ion binding"/>
    <property type="evidence" value="ECO:0007669"/>
    <property type="project" value="UniProtKB-KW"/>
</dbReference>
<gene>
    <name evidence="4" type="ORF">KUF71_003449</name>
</gene>
<feature type="domain" description="C2H2-type" evidence="3">
    <location>
        <begin position="172"/>
        <end position="199"/>
    </location>
</feature>
<reference evidence="4" key="1">
    <citation type="submission" date="2021-07" db="EMBL/GenBank/DDBJ databases">
        <authorList>
            <person name="Catto M.A."/>
            <person name="Jacobson A."/>
            <person name="Kennedy G."/>
            <person name="Labadie P."/>
            <person name="Hunt B.G."/>
            <person name="Srinivasan R."/>
        </authorList>
    </citation>
    <scope>NUCLEOTIDE SEQUENCE</scope>
    <source>
        <strain evidence="4">PL_HMW_Pooled</strain>
        <tissue evidence="4">Head</tissue>
    </source>
</reference>
<feature type="compositionally biased region" description="Low complexity" evidence="2">
    <location>
        <begin position="69"/>
        <end position="148"/>
    </location>
</feature>
<evidence type="ECO:0000313" key="4">
    <source>
        <dbReference type="EMBL" id="KAK3929442.1"/>
    </source>
</evidence>
<feature type="region of interest" description="Disordered" evidence="2">
    <location>
        <begin position="34"/>
        <end position="171"/>
    </location>
</feature>
<evidence type="ECO:0000256" key="1">
    <source>
        <dbReference type="PROSITE-ProRule" id="PRU00042"/>
    </source>
</evidence>
<accession>A0AAE1HX46</accession>
<reference evidence="4" key="2">
    <citation type="journal article" date="2023" name="BMC Genomics">
        <title>Pest status, molecular evolution, and epigenetic factors derived from the genome assembly of Frankliniella fusca, a thysanopteran phytovirus vector.</title>
        <authorList>
            <person name="Catto M.A."/>
            <person name="Labadie P.E."/>
            <person name="Jacobson A.L."/>
            <person name="Kennedy G.G."/>
            <person name="Srinivasan R."/>
            <person name="Hunt B.G."/>
        </authorList>
    </citation>
    <scope>NUCLEOTIDE SEQUENCE</scope>
    <source>
        <strain evidence="4">PL_HMW_Pooled</strain>
    </source>
</reference>
<comment type="caution">
    <text evidence="4">The sequence shown here is derived from an EMBL/GenBank/DDBJ whole genome shotgun (WGS) entry which is preliminary data.</text>
</comment>
<organism evidence="4 5">
    <name type="scientific">Frankliniella fusca</name>
    <dbReference type="NCBI Taxonomy" id="407009"/>
    <lineage>
        <taxon>Eukaryota</taxon>
        <taxon>Metazoa</taxon>
        <taxon>Ecdysozoa</taxon>
        <taxon>Arthropoda</taxon>
        <taxon>Hexapoda</taxon>
        <taxon>Insecta</taxon>
        <taxon>Pterygota</taxon>
        <taxon>Neoptera</taxon>
        <taxon>Paraneoptera</taxon>
        <taxon>Thysanoptera</taxon>
        <taxon>Terebrantia</taxon>
        <taxon>Thripoidea</taxon>
        <taxon>Thripidae</taxon>
        <taxon>Frankliniella</taxon>
    </lineage>
</organism>
<name>A0AAE1HX46_9NEOP</name>
<keyword evidence="1" id="KW-0862">Zinc</keyword>
<keyword evidence="1" id="KW-0863">Zinc-finger</keyword>
<protein>
    <submittedName>
        <fullName evidence="4">High mobility group nucleosome-binding domain-containing protein 3</fullName>
    </submittedName>
</protein>
<dbReference type="PROSITE" id="PS00028">
    <property type="entry name" value="ZINC_FINGER_C2H2_1"/>
    <property type="match status" value="1"/>
</dbReference>
<keyword evidence="5" id="KW-1185">Reference proteome</keyword>
<evidence type="ECO:0000259" key="3">
    <source>
        <dbReference type="PROSITE" id="PS50157"/>
    </source>
</evidence>
<dbReference type="PROSITE" id="PS50157">
    <property type="entry name" value="ZINC_FINGER_C2H2_2"/>
    <property type="match status" value="1"/>
</dbReference>
<evidence type="ECO:0000256" key="2">
    <source>
        <dbReference type="SAM" id="MobiDB-lite"/>
    </source>
</evidence>
<dbReference type="AlphaFoldDB" id="A0AAE1HX46"/>
<feature type="compositionally biased region" description="Polar residues" evidence="2">
    <location>
        <begin position="149"/>
        <end position="162"/>
    </location>
</feature>
<feature type="compositionally biased region" description="Basic and acidic residues" evidence="2">
    <location>
        <begin position="36"/>
        <end position="47"/>
    </location>
</feature>
<evidence type="ECO:0000313" key="5">
    <source>
        <dbReference type="Proteomes" id="UP001219518"/>
    </source>
</evidence>
<feature type="compositionally biased region" description="Polar residues" evidence="2">
    <location>
        <begin position="59"/>
        <end position="68"/>
    </location>
</feature>
<dbReference type="InterPro" id="IPR013087">
    <property type="entry name" value="Znf_C2H2_type"/>
</dbReference>
<keyword evidence="1" id="KW-0479">Metal-binding</keyword>
<dbReference type="Proteomes" id="UP001219518">
    <property type="component" value="Unassembled WGS sequence"/>
</dbReference>